<comment type="subcellular location">
    <subcellularLocation>
        <location evidence="1">Endomembrane system</location>
        <topology evidence="1">Multi-pass membrane protein</topology>
    </subcellularLocation>
</comment>
<dbReference type="Pfam" id="PF03030">
    <property type="entry name" value="H_PPase"/>
    <property type="match status" value="1"/>
</dbReference>
<keyword evidence="8" id="KW-0406">Ion transport</keyword>
<evidence type="ECO:0000313" key="12">
    <source>
        <dbReference type="Proteomes" id="UP000631114"/>
    </source>
</evidence>
<keyword evidence="7 10" id="KW-1133">Transmembrane helix</keyword>
<feature type="transmembrane region" description="Helical" evidence="10">
    <location>
        <begin position="103"/>
        <end position="122"/>
    </location>
</feature>
<gene>
    <name evidence="11" type="ORF">IFM89_015619</name>
</gene>
<evidence type="ECO:0000256" key="2">
    <source>
        <dbReference type="ARBA" id="ARBA00013242"/>
    </source>
</evidence>
<dbReference type="PANTHER" id="PTHR31998">
    <property type="entry name" value="K(+)-INSENSITIVE PYROPHOSPHATE-ENERGIZED PROTON PUMP"/>
    <property type="match status" value="1"/>
</dbReference>
<dbReference type="InterPro" id="IPR004131">
    <property type="entry name" value="PPase-energised_H-pump"/>
</dbReference>
<protein>
    <recommendedName>
        <fullName evidence="2">H(+)-exporting diphosphatase</fullName>
        <ecNumber evidence="2">7.1.3.1</ecNumber>
    </recommendedName>
</protein>
<keyword evidence="6" id="KW-1278">Translocase</keyword>
<accession>A0A835I2J4</accession>
<comment type="caution">
    <text evidence="11">The sequence shown here is derived from an EMBL/GenBank/DDBJ whole genome shotgun (WGS) entry which is preliminary data.</text>
</comment>
<name>A0A835I2J4_9MAGN</name>
<dbReference type="EC" id="7.1.3.1" evidence="2"/>
<keyword evidence="12" id="KW-1185">Reference proteome</keyword>
<evidence type="ECO:0000256" key="4">
    <source>
        <dbReference type="ARBA" id="ARBA00022692"/>
    </source>
</evidence>
<evidence type="ECO:0000256" key="6">
    <source>
        <dbReference type="ARBA" id="ARBA00022967"/>
    </source>
</evidence>
<evidence type="ECO:0000256" key="10">
    <source>
        <dbReference type="SAM" id="Phobius"/>
    </source>
</evidence>
<dbReference type="EMBL" id="JADFTS010000004">
    <property type="protein sequence ID" value="KAF9609364.1"/>
    <property type="molecule type" value="Genomic_DNA"/>
</dbReference>
<dbReference type="Proteomes" id="UP000631114">
    <property type="component" value="Unassembled WGS sequence"/>
</dbReference>
<evidence type="ECO:0000256" key="7">
    <source>
        <dbReference type="ARBA" id="ARBA00022989"/>
    </source>
</evidence>
<dbReference type="GO" id="GO:0016020">
    <property type="term" value="C:membrane"/>
    <property type="evidence" value="ECO:0007669"/>
    <property type="project" value="InterPro"/>
</dbReference>
<reference evidence="11 12" key="1">
    <citation type="submission" date="2020-10" db="EMBL/GenBank/DDBJ databases">
        <title>The Coptis chinensis genome and diversification of protoberbering-type alkaloids.</title>
        <authorList>
            <person name="Wang B."/>
            <person name="Shu S."/>
            <person name="Song C."/>
            <person name="Liu Y."/>
        </authorList>
    </citation>
    <scope>NUCLEOTIDE SEQUENCE [LARGE SCALE GENOMIC DNA]</scope>
    <source>
        <strain evidence="11">HL-2020</strain>
        <tissue evidence="11">Leaf</tissue>
    </source>
</reference>
<evidence type="ECO:0000256" key="9">
    <source>
        <dbReference type="ARBA" id="ARBA00023136"/>
    </source>
</evidence>
<evidence type="ECO:0000256" key="1">
    <source>
        <dbReference type="ARBA" id="ARBA00004127"/>
    </source>
</evidence>
<keyword evidence="4 10" id="KW-0812">Transmembrane</keyword>
<dbReference type="GO" id="GO:0009678">
    <property type="term" value="F:diphosphate hydrolysis-driven proton transmembrane transporter activity"/>
    <property type="evidence" value="ECO:0007669"/>
    <property type="project" value="UniProtKB-EC"/>
</dbReference>
<feature type="transmembrane region" description="Helical" evidence="10">
    <location>
        <begin position="39"/>
        <end position="57"/>
    </location>
</feature>
<sequence>MESTISSLSYATDIFEINVVKEIEPALKKQFITSTVFSHYWYCNCYLACTAIILYNFRFWRAKSCEKLASLGIDFVTEYYTSNSYSPMLDVADSCRTGATTNVIFLLALGYKTVIIPIFAIADMANKSHLIRERIDTLDATGITTDMMLWFLWHSLVPFFVPTTSDNQCYAMIEPLFHQLSDATTNLEFCNYWLVNHLFKETLSKCWYIPIQGNPSYILSKKLKLLNASLKGWPRLSTTDIQKLVDIAKANLEDIQKQLHMKPLDIHLCNLERTKRLELCNLMLMEEYDLLQRTHTDWLSIGDKGNAFFHQSVKEKKTINNI</sequence>
<organism evidence="11 12">
    <name type="scientific">Coptis chinensis</name>
    <dbReference type="NCBI Taxonomy" id="261450"/>
    <lineage>
        <taxon>Eukaryota</taxon>
        <taxon>Viridiplantae</taxon>
        <taxon>Streptophyta</taxon>
        <taxon>Embryophyta</taxon>
        <taxon>Tracheophyta</taxon>
        <taxon>Spermatophyta</taxon>
        <taxon>Magnoliopsida</taxon>
        <taxon>Ranunculales</taxon>
        <taxon>Ranunculaceae</taxon>
        <taxon>Coptidoideae</taxon>
        <taxon>Coptis</taxon>
    </lineage>
</organism>
<dbReference type="AlphaFoldDB" id="A0A835I2J4"/>
<keyword evidence="5" id="KW-0460">Magnesium</keyword>
<keyword evidence="3" id="KW-0813">Transport</keyword>
<dbReference type="GO" id="GO:0012505">
    <property type="term" value="C:endomembrane system"/>
    <property type="evidence" value="ECO:0007669"/>
    <property type="project" value="UniProtKB-SubCell"/>
</dbReference>
<evidence type="ECO:0000256" key="8">
    <source>
        <dbReference type="ARBA" id="ARBA00023065"/>
    </source>
</evidence>
<keyword evidence="9 10" id="KW-0472">Membrane</keyword>
<dbReference type="GO" id="GO:0004427">
    <property type="term" value="F:inorganic diphosphate phosphatase activity"/>
    <property type="evidence" value="ECO:0007669"/>
    <property type="project" value="InterPro"/>
</dbReference>
<evidence type="ECO:0000256" key="3">
    <source>
        <dbReference type="ARBA" id="ARBA00022448"/>
    </source>
</evidence>
<evidence type="ECO:0000313" key="11">
    <source>
        <dbReference type="EMBL" id="KAF9609364.1"/>
    </source>
</evidence>
<proteinExistence type="predicted"/>
<evidence type="ECO:0000256" key="5">
    <source>
        <dbReference type="ARBA" id="ARBA00022842"/>
    </source>
</evidence>